<gene>
    <name evidence="2" type="primary">pilM</name>
    <name evidence="2" type="ORF">Lspi_1052</name>
</gene>
<dbReference type="Proteomes" id="UP000054877">
    <property type="component" value="Unassembled WGS sequence"/>
</dbReference>
<dbReference type="EMBL" id="LNYX01000012">
    <property type="protein sequence ID" value="KTD64885.1"/>
    <property type="molecule type" value="Genomic_DNA"/>
</dbReference>
<dbReference type="InterPro" id="IPR003494">
    <property type="entry name" value="SHS2_FtsA"/>
</dbReference>
<dbReference type="AlphaFoldDB" id="A0A0W0Z6Y4"/>
<dbReference type="OrthoDB" id="9773403at2"/>
<dbReference type="Gene3D" id="3.30.420.40">
    <property type="match status" value="2"/>
</dbReference>
<name>A0A0W0Z6Y4_LEGSP</name>
<dbReference type="RefSeq" id="WP_058482985.1">
    <property type="nucleotide sequence ID" value="NZ_CAAAII010000003.1"/>
</dbReference>
<feature type="domain" description="SHS2" evidence="1">
    <location>
        <begin position="12"/>
        <end position="179"/>
    </location>
</feature>
<dbReference type="PANTHER" id="PTHR32432">
    <property type="entry name" value="CELL DIVISION PROTEIN FTSA-RELATED"/>
    <property type="match status" value="1"/>
</dbReference>
<dbReference type="STRING" id="452.Lspi_1052"/>
<organism evidence="2 3">
    <name type="scientific">Legionella spiritensis</name>
    <dbReference type="NCBI Taxonomy" id="452"/>
    <lineage>
        <taxon>Bacteria</taxon>
        <taxon>Pseudomonadati</taxon>
        <taxon>Pseudomonadota</taxon>
        <taxon>Gammaproteobacteria</taxon>
        <taxon>Legionellales</taxon>
        <taxon>Legionellaceae</taxon>
        <taxon>Legionella</taxon>
    </lineage>
</organism>
<dbReference type="PIRSF" id="PIRSF019169">
    <property type="entry name" value="PilM"/>
    <property type="match status" value="1"/>
</dbReference>
<dbReference type="PANTHER" id="PTHR32432:SF3">
    <property type="entry name" value="ETHANOLAMINE UTILIZATION PROTEIN EUTJ"/>
    <property type="match status" value="1"/>
</dbReference>
<dbReference type="CDD" id="cd24049">
    <property type="entry name" value="ASKHA_NBD_PilM"/>
    <property type="match status" value="1"/>
</dbReference>
<evidence type="ECO:0000313" key="2">
    <source>
        <dbReference type="EMBL" id="KTD64885.1"/>
    </source>
</evidence>
<dbReference type="SMART" id="SM00842">
    <property type="entry name" value="FtsA"/>
    <property type="match status" value="1"/>
</dbReference>
<dbReference type="GO" id="GO:0051301">
    <property type="term" value="P:cell division"/>
    <property type="evidence" value="ECO:0007669"/>
    <property type="project" value="InterPro"/>
</dbReference>
<dbReference type="InterPro" id="IPR050696">
    <property type="entry name" value="FtsA/MreB"/>
</dbReference>
<evidence type="ECO:0000313" key="3">
    <source>
        <dbReference type="Proteomes" id="UP000054877"/>
    </source>
</evidence>
<dbReference type="Pfam" id="PF11104">
    <property type="entry name" value="PilM_2"/>
    <property type="match status" value="1"/>
</dbReference>
<sequence length="354" mass="38515">MLKLFKPKNRSVIGIDISSSSVKALEISTNDNTYCIEGYGYENLPANALDGNTIKDIDAVASCIKRVLVNAHLHGKSVVLAVPDSSVISKVVQINEGLSDSEIEELIVIEADKYIPYPIDEINIDFEVLGHSPKNSAMLDVLIVASRAENVSSRVEAVSRAGLEAKIVDVESFAVERAAQLLAKDLPAQGQDKIVAVIDIGSSFTDLFVLHGMKIIFTREEEFGGKQLIEAIARQYSVSFDEAAAMKAAGRMPEDYEDAVLQPYIEMILLQIKRTLQFFFSTSHHGFVDHIILAGGVAMLPNLADLVQEKTGIPTSVANPFDKMEIAPQLDRGRMLNEGPSLMIACGLALRTIG</sequence>
<dbReference type="PATRIC" id="fig|452.5.peg.1154"/>
<protein>
    <submittedName>
        <fullName evidence="2">Tfp pilus assembly protein, ATPase PilM</fullName>
    </submittedName>
</protein>
<proteinExistence type="predicted"/>
<keyword evidence="3" id="KW-1185">Reference proteome</keyword>
<dbReference type="Gene3D" id="3.30.1490.300">
    <property type="match status" value="1"/>
</dbReference>
<dbReference type="SUPFAM" id="SSF53067">
    <property type="entry name" value="Actin-like ATPase domain"/>
    <property type="match status" value="2"/>
</dbReference>
<accession>A0A0W0Z6Y4</accession>
<dbReference type="NCBIfam" id="TIGR01175">
    <property type="entry name" value="pilM"/>
    <property type="match status" value="1"/>
</dbReference>
<evidence type="ECO:0000259" key="1">
    <source>
        <dbReference type="SMART" id="SM00842"/>
    </source>
</evidence>
<dbReference type="InterPro" id="IPR005883">
    <property type="entry name" value="PilM"/>
</dbReference>
<dbReference type="InterPro" id="IPR043129">
    <property type="entry name" value="ATPase_NBD"/>
</dbReference>
<comment type="caution">
    <text evidence="2">The sequence shown here is derived from an EMBL/GenBank/DDBJ whole genome shotgun (WGS) entry which is preliminary data.</text>
</comment>
<reference evidence="2 3" key="1">
    <citation type="submission" date="2015-11" db="EMBL/GenBank/DDBJ databases">
        <title>Genomic analysis of 38 Legionella species identifies large and diverse effector repertoires.</title>
        <authorList>
            <person name="Burstein D."/>
            <person name="Amaro F."/>
            <person name="Zusman T."/>
            <person name="Lifshitz Z."/>
            <person name="Cohen O."/>
            <person name="Gilbert J.A."/>
            <person name="Pupko T."/>
            <person name="Shuman H.A."/>
            <person name="Segal G."/>
        </authorList>
    </citation>
    <scope>NUCLEOTIDE SEQUENCE [LARGE SCALE GENOMIC DNA]</scope>
    <source>
        <strain evidence="2 3">Mt.St.Helens-9</strain>
    </source>
</reference>